<dbReference type="EMBL" id="FNDX01000005">
    <property type="protein sequence ID" value="SDI43596.1"/>
    <property type="molecule type" value="Genomic_DNA"/>
</dbReference>
<evidence type="ECO:0000313" key="4">
    <source>
        <dbReference type="Proteomes" id="UP000199050"/>
    </source>
</evidence>
<keyword evidence="2" id="KW-1133">Transmembrane helix</keyword>
<dbReference type="Proteomes" id="UP000199050">
    <property type="component" value="Unassembled WGS sequence"/>
</dbReference>
<reference evidence="4" key="1">
    <citation type="submission" date="2016-10" db="EMBL/GenBank/DDBJ databases">
        <authorList>
            <person name="Varghese N."/>
            <person name="Submissions S."/>
        </authorList>
    </citation>
    <scope>NUCLEOTIDE SEQUENCE [LARGE SCALE GENOMIC DNA]</scope>
    <source>
        <strain evidence="4">CGMCC 1.11012</strain>
    </source>
</reference>
<keyword evidence="4" id="KW-1185">Reference proteome</keyword>
<feature type="transmembrane region" description="Helical" evidence="2">
    <location>
        <begin position="46"/>
        <end position="63"/>
    </location>
</feature>
<evidence type="ECO:0000313" key="3">
    <source>
        <dbReference type="EMBL" id="SDI43596.1"/>
    </source>
</evidence>
<evidence type="ECO:0000256" key="1">
    <source>
        <dbReference type="SAM" id="MobiDB-lite"/>
    </source>
</evidence>
<dbReference type="AlphaFoldDB" id="A0A1G8KJP3"/>
<gene>
    <name evidence="3" type="ORF">SAMN05216192_105172</name>
</gene>
<dbReference type="RefSeq" id="WP_090713397.1">
    <property type="nucleotide sequence ID" value="NZ_CBCSKY010000002.1"/>
</dbReference>
<name>A0A1G8KJP3_9BACL</name>
<protein>
    <submittedName>
        <fullName evidence="3">Uncharacterized protein</fullName>
    </submittedName>
</protein>
<keyword evidence="2" id="KW-0812">Transmembrane</keyword>
<organism evidence="3 4">
    <name type="scientific">Paenibacillus typhae</name>
    <dbReference type="NCBI Taxonomy" id="1174501"/>
    <lineage>
        <taxon>Bacteria</taxon>
        <taxon>Bacillati</taxon>
        <taxon>Bacillota</taxon>
        <taxon>Bacilli</taxon>
        <taxon>Bacillales</taxon>
        <taxon>Paenibacillaceae</taxon>
        <taxon>Paenibacillus</taxon>
    </lineage>
</organism>
<accession>A0A1G8KJP3</accession>
<keyword evidence="2" id="KW-0472">Membrane</keyword>
<dbReference type="OrthoDB" id="2660072at2"/>
<feature type="region of interest" description="Disordered" evidence="1">
    <location>
        <begin position="1"/>
        <end position="33"/>
    </location>
</feature>
<sequence length="64" mass="6889">MSDFSNPGPPAANSTDPGGHKANHDVNAGKYHQEGPPGFWRQVTDLLIAVGIIAGIIFIIMWIF</sequence>
<evidence type="ECO:0000256" key="2">
    <source>
        <dbReference type="SAM" id="Phobius"/>
    </source>
</evidence>
<proteinExistence type="predicted"/>